<keyword evidence="2" id="KW-0175">Coiled coil</keyword>
<dbReference type="InterPro" id="IPR041637">
    <property type="entry name" value="Caprin-1_dimer"/>
</dbReference>
<feature type="compositionally biased region" description="Gly residues" evidence="3">
    <location>
        <begin position="588"/>
        <end position="664"/>
    </location>
</feature>
<feature type="compositionally biased region" description="Low complexity" evidence="3">
    <location>
        <begin position="296"/>
        <end position="305"/>
    </location>
</feature>
<evidence type="ECO:0000256" key="3">
    <source>
        <dbReference type="SAM" id="MobiDB-lite"/>
    </source>
</evidence>
<gene>
    <name evidence="5" type="primary">CAPRIN1</name>
    <name evidence="5" type="ORF">SK128_027065</name>
</gene>
<feature type="domain" description="Caprin-1 dimerization" evidence="4">
    <location>
        <begin position="98"/>
        <end position="214"/>
    </location>
</feature>
<feature type="coiled-coil region" evidence="2">
    <location>
        <begin position="24"/>
        <end position="54"/>
    </location>
</feature>
<feature type="region of interest" description="Disordered" evidence="3">
    <location>
        <begin position="261"/>
        <end position="368"/>
    </location>
</feature>
<organism evidence="5 6">
    <name type="scientific">Halocaridina rubra</name>
    <name type="common">Hawaiian red shrimp</name>
    <dbReference type="NCBI Taxonomy" id="373956"/>
    <lineage>
        <taxon>Eukaryota</taxon>
        <taxon>Metazoa</taxon>
        <taxon>Ecdysozoa</taxon>
        <taxon>Arthropoda</taxon>
        <taxon>Crustacea</taxon>
        <taxon>Multicrustacea</taxon>
        <taxon>Malacostraca</taxon>
        <taxon>Eumalacostraca</taxon>
        <taxon>Eucarida</taxon>
        <taxon>Decapoda</taxon>
        <taxon>Pleocyemata</taxon>
        <taxon>Caridea</taxon>
        <taxon>Atyoidea</taxon>
        <taxon>Atyidae</taxon>
        <taxon>Halocaridina</taxon>
    </lineage>
</organism>
<comment type="caution">
    <text evidence="5">The sequence shown here is derived from an EMBL/GenBank/DDBJ whole genome shotgun (WGS) entry which is preliminary data.</text>
</comment>
<reference evidence="5 6" key="1">
    <citation type="submission" date="2023-11" db="EMBL/GenBank/DDBJ databases">
        <title>Halocaridina rubra genome assembly.</title>
        <authorList>
            <person name="Smith C."/>
        </authorList>
    </citation>
    <scope>NUCLEOTIDE SEQUENCE [LARGE SCALE GENOMIC DNA]</scope>
    <source>
        <strain evidence="5">EP-1</strain>
        <tissue evidence="5">Whole</tissue>
    </source>
</reference>
<dbReference type="Proteomes" id="UP001381693">
    <property type="component" value="Unassembled WGS sequence"/>
</dbReference>
<evidence type="ECO:0000259" key="4">
    <source>
        <dbReference type="Pfam" id="PF18293"/>
    </source>
</evidence>
<feature type="compositionally biased region" description="Polar residues" evidence="3">
    <location>
        <begin position="1"/>
        <end position="16"/>
    </location>
</feature>
<feature type="region of interest" description="Disordered" evidence="3">
    <location>
        <begin position="1"/>
        <end position="20"/>
    </location>
</feature>
<feature type="compositionally biased region" description="Polar residues" evidence="3">
    <location>
        <begin position="515"/>
        <end position="538"/>
    </location>
</feature>
<comment type="similarity">
    <text evidence="1">Belongs to the caprin family.</text>
</comment>
<feature type="compositionally biased region" description="Pro residues" evidence="3">
    <location>
        <begin position="487"/>
        <end position="497"/>
    </location>
</feature>
<feature type="region of interest" description="Disordered" evidence="3">
    <location>
        <begin position="481"/>
        <end position="678"/>
    </location>
</feature>
<evidence type="ECO:0000256" key="2">
    <source>
        <dbReference type="SAM" id="Coils"/>
    </source>
</evidence>
<name>A0AAN8X366_HALRR</name>
<protein>
    <submittedName>
        <fullName evidence="5">Positive regulation of dendritic spine morphogenesis</fullName>
    </submittedName>
</protein>
<accession>A0AAN8X366</accession>
<evidence type="ECO:0000313" key="6">
    <source>
        <dbReference type="Proteomes" id="UP001381693"/>
    </source>
</evidence>
<keyword evidence="6" id="KW-1185">Reference proteome</keyword>
<proteinExistence type="inferred from homology"/>
<dbReference type="EMBL" id="JAXCGZ010013221">
    <property type="protein sequence ID" value="KAK7073303.1"/>
    <property type="molecule type" value="Genomic_DNA"/>
</dbReference>
<dbReference type="PANTHER" id="PTHR22922">
    <property type="entry name" value="GPI-ANCHORED PROTEIN P137"/>
    <property type="match status" value="1"/>
</dbReference>
<sequence>MPSASLESESQGSQETLDPFHKVMNLVEKKIRNLEKRKNKLEQYRNDLQAGKDLNDDQRLAVQSFDSVLANLELMREMNQHFNAIHSDHNKQVKKQMKRDAFEKQVEDINRIKEILKIQDVLQQMGREDVRADFLAGTNGAVCMPPENIDYLDSFYKLVAPARTEGQEAEEFQKELKNAAEHIVYLMEGKNKEVAGSTYKTLLNIVDEIASCNYPERKIEAEPEEELLVDSIPEEIAEYTNGVSSEEPDDLTSANDAVLNSIAAEGPPPGLTTSVVTPLQPPTVPQEPQSLVSPSAQDALAAAMAQIPTGAVPGQPPQTTGLPPAPSFFSQPHVQPEPHPPAPQITTQQGPPQQTSVQPPVQPSMQPPVQPQLPQISLNDLVSPGNFDFLQESQVAQEPPTVYMDPAVVSIGSIKTDSLSQKILTSVQPPPQQPTASQVVSLAQEHTHPSSIPAQSFSSQSFSNLNVASYSQGVSVYPSNTDVDASPIPPPPIPLPAQPRTQSQVEFNPEARPWTTEQSAPTQESVPTVPSITQSQDDNWGVTDMPANGGDDKWANDTGTWDEYEDNQVGSSAPPSNGHGDFERRGGYRGGRGRGGGFVPRGFRGNRGGSGNNSGYQNGRGGYGGGYGGGYRSGRGQMGGGGPRGGRGAYRGQGLRGNFRGGRGQRPPYQPQAPHMMQ</sequence>
<dbReference type="Pfam" id="PF18293">
    <property type="entry name" value="Caprin-1_dimer"/>
    <property type="match status" value="1"/>
</dbReference>
<evidence type="ECO:0000256" key="1">
    <source>
        <dbReference type="ARBA" id="ARBA00007950"/>
    </source>
</evidence>
<dbReference type="PANTHER" id="PTHR22922:SF19">
    <property type="entry name" value="CAPRIN HOMOLOG"/>
    <property type="match status" value="1"/>
</dbReference>
<evidence type="ECO:0000313" key="5">
    <source>
        <dbReference type="EMBL" id="KAK7073303.1"/>
    </source>
</evidence>
<dbReference type="GO" id="GO:0005737">
    <property type="term" value="C:cytoplasm"/>
    <property type="evidence" value="ECO:0007669"/>
    <property type="project" value="TreeGrafter"/>
</dbReference>
<dbReference type="InterPro" id="IPR028816">
    <property type="entry name" value="Caprin"/>
</dbReference>
<dbReference type="GO" id="GO:0003723">
    <property type="term" value="F:RNA binding"/>
    <property type="evidence" value="ECO:0007669"/>
    <property type="project" value="TreeGrafter"/>
</dbReference>
<feature type="compositionally biased region" description="Low complexity" evidence="3">
    <location>
        <begin position="344"/>
        <end position="359"/>
    </location>
</feature>
<dbReference type="AlphaFoldDB" id="A0AAN8X366"/>